<dbReference type="PROSITE" id="PS00518">
    <property type="entry name" value="ZF_RING_1"/>
    <property type="match status" value="1"/>
</dbReference>
<dbReference type="PANTHER" id="PTHR11685">
    <property type="entry name" value="RBR FAMILY RING FINGER AND IBR DOMAIN-CONTAINING"/>
    <property type="match status" value="1"/>
</dbReference>
<evidence type="ECO:0000313" key="14">
    <source>
        <dbReference type="Proteomes" id="UP001369815"/>
    </source>
</evidence>
<feature type="compositionally biased region" description="Low complexity" evidence="10">
    <location>
        <begin position="303"/>
        <end position="314"/>
    </location>
</feature>
<evidence type="ECO:0000256" key="6">
    <source>
        <dbReference type="ARBA" id="ARBA00022771"/>
    </source>
</evidence>
<dbReference type="EC" id="2.3.2.31" evidence="2"/>
<accession>A0AAX6M7L7</accession>
<feature type="compositionally biased region" description="Acidic residues" evidence="10">
    <location>
        <begin position="90"/>
        <end position="99"/>
    </location>
</feature>
<feature type="compositionally biased region" description="Basic residues" evidence="10">
    <location>
        <begin position="206"/>
        <end position="216"/>
    </location>
</feature>
<evidence type="ECO:0000313" key="13">
    <source>
        <dbReference type="EMBL" id="KAK6948377.1"/>
    </source>
</evidence>
<dbReference type="PROSITE" id="PS50089">
    <property type="entry name" value="ZF_RING_2"/>
    <property type="match status" value="1"/>
</dbReference>
<dbReference type="Pfam" id="PF01485">
    <property type="entry name" value="IBR"/>
    <property type="match status" value="2"/>
</dbReference>
<feature type="compositionally biased region" description="Pro residues" evidence="10">
    <location>
        <begin position="714"/>
        <end position="727"/>
    </location>
</feature>
<feature type="compositionally biased region" description="Basic residues" evidence="10">
    <location>
        <begin position="105"/>
        <end position="123"/>
    </location>
</feature>
<evidence type="ECO:0000259" key="11">
    <source>
        <dbReference type="PROSITE" id="PS50089"/>
    </source>
</evidence>
<feature type="region of interest" description="Disordered" evidence="10">
    <location>
        <begin position="1"/>
        <end position="314"/>
    </location>
</feature>
<name>A0AAX6M7L7_9PEZI</name>
<dbReference type="InterPro" id="IPR013083">
    <property type="entry name" value="Znf_RING/FYVE/PHD"/>
</dbReference>
<evidence type="ECO:0000256" key="1">
    <source>
        <dbReference type="ARBA" id="ARBA00001798"/>
    </source>
</evidence>
<feature type="domain" description="RING-type" evidence="12">
    <location>
        <begin position="339"/>
        <end position="539"/>
    </location>
</feature>
<reference evidence="13 14" key="1">
    <citation type="journal article" date="2024" name="Front Chem Biol">
        <title>Unveiling the potential of Daldinia eschscholtzii MFLUCC 19-0629 through bioactivity and bioinformatics studies for enhanced sustainable agriculture production.</title>
        <authorList>
            <person name="Brooks S."/>
            <person name="Weaver J.A."/>
            <person name="Klomchit A."/>
            <person name="Alharthi S.A."/>
            <person name="Onlamun T."/>
            <person name="Nurani R."/>
            <person name="Vong T.K."/>
            <person name="Alberti F."/>
            <person name="Greco C."/>
        </authorList>
    </citation>
    <scope>NUCLEOTIDE SEQUENCE [LARGE SCALE GENOMIC DNA]</scope>
    <source>
        <strain evidence="13">MFLUCC 19-0629</strain>
    </source>
</reference>
<dbReference type="EMBL" id="JBANMG010000010">
    <property type="protein sequence ID" value="KAK6948377.1"/>
    <property type="molecule type" value="Genomic_DNA"/>
</dbReference>
<dbReference type="GO" id="GO:0008270">
    <property type="term" value="F:zinc ion binding"/>
    <property type="evidence" value="ECO:0007669"/>
    <property type="project" value="UniProtKB-KW"/>
</dbReference>
<gene>
    <name evidence="13" type="ORF">Daesc_010143</name>
</gene>
<evidence type="ECO:0000256" key="4">
    <source>
        <dbReference type="ARBA" id="ARBA00022723"/>
    </source>
</evidence>
<dbReference type="Gene3D" id="1.20.120.1750">
    <property type="match status" value="1"/>
</dbReference>
<dbReference type="GO" id="GO:0016567">
    <property type="term" value="P:protein ubiquitination"/>
    <property type="evidence" value="ECO:0007669"/>
    <property type="project" value="InterPro"/>
</dbReference>
<evidence type="ECO:0000256" key="2">
    <source>
        <dbReference type="ARBA" id="ARBA00012251"/>
    </source>
</evidence>
<feature type="region of interest" description="Disordered" evidence="10">
    <location>
        <begin position="698"/>
        <end position="727"/>
    </location>
</feature>
<dbReference type="CDD" id="cd20335">
    <property type="entry name" value="BRcat_RBR"/>
    <property type="match status" value="1"/>
</dbReference>
<dbReference type="InterPro" id="IPR002867">
    <property type="entry name" value="IBR_dom"/>
</dbReference>
<dbReference type="InterPro" id="IPR017907">
    <property type="entry name" value="Znf_RING_CS"/>
</dbReference>
<keyword evidence="4" id="KW-0479">Metal-binding</keyword>
<keyword evidence="6 9" id="KW-0863">Zinc-finger</keyword>
<feature type="domain" description="RING-type" evidence="11">
    <location>
        <begin position="343"/>
        <end position="387"/>
    </location>
</feature>
<evidence type="ECO:0000256" key="10">
    <source>
        <dbReference type="SAM" id="MobiDB-lite"/>
    </source>
</evidence>
<evidence type="ECO:0000256" key="5">
    <source>
        <dbReference type="ARBA" id="ARBA00022737"/>
    </source>
</evidence>
<evidence type="ECO:0000256" key="3">
    <source>
        <dbReference type="ARBA" id="ARBA00022679"/>
    </source>
</evidence>
<keyword evidence="8" id="KW-0862">Zinc</keyword>
<dbReference type="InterPro" id="IPR001841">
    <property type="entry name" value="Znf_RING"/>
</dbReference>
<dbReference type="Gene3D" id="3.30.40.10">
    <property type="entry name" value="Zinc/RING finger domain, C3HC4 (zinc finger)"/>
    <property type="match status" value="1"/>
</dbReference>
<feature type="region of interest" description="Disordered" evidence="10">
    <location>
        <begin position="777"/>
        <end position="809"/>
    </location>
</feature>
<keyword evidence="14" id="KW-1185">Reference proteome</keyword>
<feature type="region of interest" description="Disordered" evidence="10">
    <location>
        <begin position="561"/>
        <end position="586"/>
    </location>
</feature>
<evidence type="ECO:0000256" key="7">
    <source>
        <dbReference type="ARBA" id="ARBA00022786"/>
    </source>
</evidence>
<organism evidence="13 14">
    <name type="scientific">Daldinia eschscholtzii</name>
    <dbReference type="NCBI Taxonomy" id="292717"/>
    <lineage>
        <taxon>Eukaryota</taxon>
        <taxon>Fungi</taxon>
        <taxon>Dikarya</taxon>
        <taxon>Ascomycota</taxon>
        <taxon>Pezizomycotina</taxon>
        <taxon>Sordariomycetes</taxon>
        <taxon>Xylariomycetidae</taxon>
        <taxon>Xylariales</taxon>
        <taxon>Hypoxylaceae</taxon>
        <taxon>Daldinia</taxon>
    </lineage>
</organism>
<dbReference type="PROSITE" id="PS51873">
    <property type="entry name" value="TRIAD"/>
    <property type="match status" value="1"/>
</dbReference>
<evidence type="ECO:0000256" key="9">
    <source>
        <dbReference type="PROSITE-ProRule" id="PRU00175"/>
    </source>
</evidence>
<feature type="compositionally biased region" description="Acidic residues" evidence="10">
    <location>
        <begin position="221"/>
        <end position="230"/>
    </location>
</feature>
<dbReference type="GO" id="GO:0061630">
    <property type="term" value="F:ubiquitin protein ligase activity"/>
    <property type="evidence" value="ECO:0007669"/>
    <property type="project" value="UniProtKB-EC"/>
</dbReference>
<evidence type="ECO:0000256" key="8">
    <source>
        <dbReference type="ARBA" id="ARBA00022833"/>
    </source>
</evidence>
<protein>
    <recommendedName>
        <fullName evidence="2">RBR-type E3 ubiquitin transferase</fullName>
        <ecNumber evidence="2">2.3.2.31</ecNumber>
    </recommendedName>
</protein>
<keyword evidence="3" id="KW-0808">Transferase</keyword>
<dbReference type="SUPFAM" id="SSF57850">
    <property type="entry name" value="RING/U-box"/>
    <property type="match status" value="2"/>
</dbReference>
<sequence length="832" mass="94264">MSQPSSGPDVDTRHAVPPHLATMIGTHDMIPIPIRCLTDPEDLKYTGAPQSEDDDSDATDPMPHPQQQLTRKRSATVGSRNGKGRAVYLEVEDGDDDDEQAKMISRLRSRSRPRTQSRTRTRSMTRSVTSSSGDDETYELSTPPRSTPLYRSRPTSRLPSPSSSRSSSVDTDSSDSTEDERLKRRARKRPVQVPLTPPPPPVDRVPRRRQRSKHRERPAYEEDSDEEPEYENALRRLRDRSKSVPRSGHIESRSTSRIRTRRRDPYDEPEASSSRRPHRARYYESDVGYPAKPSLPRAHTAPSSHVASQSMSSSSMSSPAFLNRFVGPGLQSPPEKHSKMVECIVCLDDLPSSKTAKLKCGHRMCKSCLKRSFKLSVKDPAQMPPRCCTADCIPLKHVENLFDVDFKRTWNRKFHEFSTRNRVYCPGKRCGRWIRPDQIRLHRNGRKVGRCGSCHTRVCCECNNKWHGSSPCAADEETNQILQQAKEEGWQRCFNCRNMVELKEGCNHMTCRCGAEFCMICGLKWKTCECPWFNYDGADAEALDHMQIPEPMIDRERLGLRSAPPAQGFDPRRSPGNGLRTRPNPYDDELLRRRLQEQRDEELARRLQFEDSEDEYMDPADDVVGLGNANNTGPFNMNPPPTYRRRAQTVVAPPAPAPPPVGPFERTAGSVADYVTGVNRARGLRASSMERRLADRFEQRQTPTPAHQPFGQSIPPPPAPPRAMGPPPLPTQTPLTTPPMMRRHTVDDEELYEIPRASRMSERMLPRRAATRGYMDDSALYEPGPRVRHRQRAASTSPKDSVLAGLTGPGRGMHRVYEWVEHVEQDPHTIVT</sequence>
<dbReference type="CDD" id="cd22584">
    <property type="entry name" value="Rcat_RBR_unk"/>
    <property type="match status" value="1"/>
</dbReference>
<feature type="compositionally biased region" description="Basic and acidic residues" evidence="10">
    <location>
        <begin position="232"/>
        <end position="254"/>
    </location>
</feature>
<proteinExistence type="predicted"/>
<comment type="catalytic activity">
    <reaction evidence="1">
        <text>[E2 ubiquitin-conjugating enzyme]-S-ubiquitinyl-L-cysteine + [acceptor protein]-L-lysine = [E2 ubiquitin-conjugating enzyme]-L-cysteine + [acceptor protein]-N(6)-ubiquitinyl-L-lysine.</text>
        <dbReference type="EC" id="2.3.2.31"/>
    </reaction>
</comment>
<keyword evidence="7" id="KW-0833">Ubl conjugation pathway</keyword>
<dbReference type="InterPro" id="IPR031127">
    <property type="entry name" value="E3_UB_ligase_RBR"/>
</dbReference>
<evidence type="ECO:0000259" key="12">
    <source>
        <dbReference type="PROSITE" id="PS51873"/>
    </source>
</evidence>
<keyword evidence="5" id="KW-0677">Repeat</keyword>
<dbReference type="Proteomes" id="UP001369815">
    <property type="component" value="Unassembled WGS sequence"/>
</dbReference>
<feature type="compositionally biased region" description="Low complexity" evidence="10">
    <location>
        <begin position="152"/>
        <end position="171"/>
    </location>
</feature>
<dbReference type="AlphaFoldDB" id="A0AAX6M7L7"/>
<comment type="caution">
    <text evidence="13">The sequence shown here is derived from an EMBL/GenBank/DDBJ whole genome shotgun (WGS) entry which is preliminary data.</text>
</comment>
<dbReference type="InterPro" id="IPR044066">
    <property type="entry name" value="TRIAD_supradom"/>
</dbReference>